<dbReference type="EMBL" id="JBBKAJ010000022">
    <property type="protein sequence ID" value="MEJ8638388.1"/>
    <property type="molecule type" value="Genomic_DNA"/>
</dbReference>
<comment type="caution">
    <text evidence="1">The sequence shown here is derived from an EMBL/GenBank/DDBJ whole genome shotgun (WGS) entry which is preliminary data.</text>
</comment>
<accession>A0ACC6Q3U4</accession>
<protein>
    <submittedName>
        <fullName evidence="1">Toxin-antitoxin system, toxin component</fullName>
    </submittedName>
</protein>
<reference evidence="1" key="1">
    <citation type="submission" date="2024-03" db="EMBL/GenBank/DDBJ databases">
        <title>Novel Streptomyces species of biotechnological and ecological value are a feature of Machair soil.</title>
        <authorList>
            <person name="Prole J.R."/>
            <person name="Goodfellow M."/>
            <person name="Allenby N."/>
            <person name="Ward A.C."/>
        </authorList>
    </citation>
    <scope>NUCLEOTIDE SEQUENCE</scope>
    <source>
        <strain evidence="1">MS2.AVA.5</strain>
    </source>
</reference>
<dbReference type="Proteomes" id="UP001377168">
    <property type="component" value="Unassembled WGS sequence"/>
</dbReference>
<sequence length="180" mass="19461">MGGRAREMRRLCALLSTSLELPVPVDPARLFEELAATLSAHRQRELRLRFVAFPPGTVSGIWADRGDHDLIAVEEAAAPQHQLVILGHEIWHMHAGHGGGHAGASAARSVTEETDLQEVIVRAARTDFADKEERAAELFGIMLGAELRPWLEGHPGGTAPEGLAGRLQASLGRHGVQGRR</sequence>
<proteinExistence type="predicted"/>
<name>A0ACC6Q3U4_9ACTN</name>
<keyword evidence="2" id="KW-1185">Reference proteome</keyword>
<evidence type="ECO:0000313" key="1">
    <source>
        <dbReference type="EMBL" id="MEJ8638388.1"/>
    </source>
</evidence>
<evidence type="ECO:0000313" key="2">
    <source>
        <dbReference type="Proteomes" id="UP001377168"/>
    </source>
</evidence>
<gene>
    <name evidence="1" type="ORF">WKI67_34025</name>
</gene>
<organism evidence="1 2">
    <name type="scientific">Streptomyces achmelvichensis</name>
    <dbReference type="NCBI Taxonomy" id="3134111"/>
    <lineage>
        <taxon>Bacteria</taxon>
        <taxon>Bacillati</taxon>
        <taxon>Actinomycetota</taxon>
        <taxon>Actinomycetes</taxon>
        <taxon>Kitasatosporales</taxon>
        <taxon>Streptomycetaceae</taxon>
        <taxon>Streptomyces</taxon>
    </lineage>
</organism>